<name>A0AAT9GES7_9RICK</name>
<organism evidence="6">
    <name type="scientific">Wolbachia endosymbiont of Sergentomyia squamirostris</name>
    <dbReference type="NCBI Taxonomy" id="3113640"/>
    <lineage>
        <taxon>Bacteria</taxon>
        <taxon>Pseudomonadati</taxon>
        <taxon>Pseudomonadota</taxon>
        <taxon>Alphaproteobacteria</taxon>
        <taxon>Rickettsiales</taxon>
        <taxon>Anaplasmataceae</taxon>
        <taxon>Wolbachieae</taxon>
        <taxon>Wolbachia</taxon>
    </lineage>
</organism>
<feature type="transmembrane region" description="Helical" evidence="5">
    <location>
        <begin position="432"/>
        <end position="450"/>
    </location>
</feature>
<dbReference type="InterPro" id="IPR002110">
    <property type="entry name" value="Ankyrin_rpt"/>
</dbReference>
<evidence type="ECO:0000256" key="5">
    <source>
        <dbReference type="SAM" id="Phobius"/>
    </source>
</evidence>
<dbReference type="EMBL" id="AP029172">
    <property type="protein sequence ID" value="BFD48218.1"/>
    <property type="molecule type" value="Genomic_DNA"/>
</dbReference>
<protein>
    <recommendedName>
        <fullName evidence="7">Ankyrin repeat domain protein</fullName>
    </recommendedName>
</protein>
<dbReference type="SMART" id="SM00248">
    <property type="entry name" value="ANK"/>
    <property type="match status" value="9"/>
</dbReference>
<dbReference type="PANTHER" id="PTHR24198">
    <property type="entry name" value="ANKYRIN REPEAT AND PROTEIN KINASE DOMAIN-CONTAINING PROTEIN"/>
    <property type="match status" value="1"/>
</dbReference>
<evidence type="ECO:0000256" key="4">
    <source>
        <dbReference type="SAM" id="MobiDB-lite"/>
    </source>
</evidence>
<dbReference type="PROSITE" id="PS50088">
    <property type="entry name" value="ANK_REPEAT"/>
    <property type="match status" value="6"/>
</dbReference>
<evidence type="ECO:0000256" key="2">
    <source>
        <dbReference type="ARBA" id="ARBA00023043"/>
    </source>
</evidence>
<gene>
    <name evidence="6" type="ORF">DMENIID0003_12920</name>
</gene>
<proteinExistence type="predicted"/>
<feature type="repeat" description="ANK" evidence="3">
    <location>
        <begin position="118"/>
        <end position="142"/>
    </location>
</feature>
<dbReference type="AlphaFoldDB" id="A0AAT9GES7"/>
<reference evidence="6" key="1">
    <citation type="submission" date="2024-01" db="EMBL/GenBank/DDBJ databases">
        <title>Sequencing the genomes of a sandfly, Sergentomyia squamirostris, and its two endosymbionts.</title>
        <authorList>
            <person name="Itokawa K."/>
            <person name="Sanjoba C."/>
        </authorList>
    </citation>
    <scope>NUCLEOTIDE SEQUENCE</scope>
    <source>
        <strain evidence="6">WSSQ</strain>
    </source>
</reference>
<keyword evidence="2 3" id="KW-0040">ANK repeat</keyword>
<keyword evidence="5" id="KW-1133">Transmembrane helix</keyword>
<feature type="transmembrane region" description="Helical" evidence="5">
    <location>
        <begin position="407"/>
        <end position="426"/>
    </location>
</feature>
<dbReference type="Pfam" id="PF12796">
    <property type="entry name" value="Ank_2"/>
    <property type="match status" value="4"/>
</dbReference>
<feature type="compositionally biased region" description="Polar residues" evidence="4">
    <location>
        <begin position="474"/>
        <end position="487"/>
    </location>
</feature>
<keyword evidence="5" id="KW-0472">Membrane</keyword>
<evidence type="ECO:0000256" key="1">
    <source>
        <dbReference type="ARBA" id="ARBA00022737"/>
    </source>
</evidence>
<dbReference type="InterPro" id="IPR036770">
    <property type="entry name" value="Ankyrin_rpt-contain_sf"/>
</dbReference>
<feature type="repeat" description="ANK" evidence="3">
    <location>
        <begin position="289"/>
        <end position="321"/>
    </location>
</feature>
<feature type="repeat" description="ANK" evidence="3">
    <location>
        <begin position="27"/>
        <end position="50"/>
    </location>
</feature>
<evidence type="ECO:0000256" key="3">
    <source>
        <dbReference type="PROSITE-ProRule" id="PRU00023"/>
    </source>
</evidence>
<evidence type="ECO:0000313" key="6">
    <source>
        <dbReference type="EMBL" id="BFD48218.1"/>
    </source>
</evidence>
<feature type="repeat" description="ANK" evidence="3">
    <location>
        <begin position="85"/>
        <end position="117"/>
    </location>
</feature>
<feature type="repeat" description="ANK" evidence="3">
    <location>
        <begin position="152"/>
        <end position="184"/>
    </location>
</feature>
<accession>A0AAT9GES7</accession>
<dbReference type="SUPFAM" id="SSF48403">
    <property type="entry name" value="Ankyrin repeat"/>
    <property type="match status" value="1"/>
</dbReference>
<evidence type="ECO:0008006" key="7">
    <source>
        <dbReference type="Google" id="ProtNLM"/>
    </source>
</evidence>
<dbReference type="PANTHER" id="PTHR24198:SF165">
    <property type="entry name" value="ANKYRIN REPEAT-CONTAINING PROTEIN-RELATED"/>
    <property type="match status" value="1"/>
</dbReference>
<feature type="repeat" description="ANK" evidence="3">
    <location>
        <begin position="322"/>
        <end position="348"/>
    </location>
</feature>
<keyword evidence="1" id="KW-0677">Repeat</keyword>
<keyword evidence="5" id="KW-0812">Transmembrane</keyword>
<feature type="region of interest" description="Disordered" evidence="4">
    <location>
        <begin position="474"/>
        <end position="494"/>
    </location>
</feature>
<sequence>MSANLSLELIKCLINQPGVDVNVRGLNGKTPLHYAVEINEFGMVALLLNRKNINPLITDDDGKSALSCAREEILQALINNKYGSEQDSLLHLAAMLNEANAVRFLLDKGVNVNEQNALLHTALHLAAGAGNEEIVEILIREGNADKDILDARNHAAIHYAVNNKKIGVVKKLVDLDANVNRTGSGENATKLSPLHNAVSVSNYDERDLCLDIVRCLTNAPNSKVNLQDYENKTPLHYAERLKTIEVLLTREDIDPLIRDDKGKTPFCYARERNKQDIVEILMSSKYGEDKNSLLHLAAKKGYEEFLEEILEEGVEVDILNNKGESAIYLAAINRHFNIVKLLLKKRADATDVFQYAITTNNVKLIKLLSKEKDIVLFGKNDNFPTFHLLSNKYFEERKIADKKIKKYINIICVSITVCAIAIVGIYPNIIAAVMVGIVALIAAIVMSNLIQKYIEEALEKKMFIELESEKTSESVSPNLSDVEVSSNDGEELAI</sequence>
<dbReference type="Gene3D" id="1.25.40.20">
    <property type="entry name" value="Ankyrin repeat-containing domain"/>
    <property type="match status" value="3"/>
</dbReference>
<dbReference type="PROSITE" id="PS50297">
    <property type="entry name" value="ANK_REP_REGION"/>
    <property type="match status" value="5"/>
</dbReference>